<dbReference type="GO" id="GO:0032456">
    <property type="term" value="P:endocytic recycling"/>
    <property type="evidence" value="ECO:0007669"/>
    <property type="project" value="TreeGrafter"/>
</dbReference>
<dbReference type="CDD" id="cd15720">
    <property type="entry name" value="FYVE_Hrs"/>
    <property type="match status" value="1"/>
</dbReference>
<keyword evidence="5" id="KW-0963">Cytoplasm</keyword>
<dbReference type="PROSITE" id="PS50178">
    <property type="entry name" value="ZF_FYVE"/>
    <property type="match status" value="1"/>
</dbReference>
<dbReference type="Gene3D" id="1.25.40.90">
    <property type="match status" value="1"/>
</dbReference>
<feature type="coiled-coil region" evidence="11">
    <location>
        <begin position="399"/>
        <end position="485"/>
    </location>
</feature>
<dbReference type="SUPFAM" id="SSF48464">
    <property type="entry name" value="ENTH/VHS domain"/>
    <property type="match status" value="1"/>
</dbReference>
<dbReference type="FunFam" id="1.25.40.90:FF:000014">
    <property type="entry name" value="Hepatocyte growth factor-regulated tyrosine kinase substrate"/>
    <property type="match status" value="1"/>
</dbReference>
<evidence type="ECO:0000313" key="16">
    <source>
        <dbReference type="Proteomes" id="UP000472270"/>
    </source>
</evidence>
<accession>A0A673JYS5</accession>
<dbReference type="InterPro" id="IPR011011">
    <property type="entry name" value="Znf_FYVE_PHD"/>
</dbReference>
<dbReference type="Pfam" id="PF12210">
    <property type="entry name" value="Hrs_helical"/>
    <property type="match status" value="1"/>
</dbReference>
<feature type="compositionally biased region" description="Low complexity" evidence="12">
    <location>
        <begin position="593"/>
        <end position="605"/>
    </location>
</feature>
<dbReference type="Ensembl" id="ENSSRHT00000058776.1">
    <property type="protein sequence ID" value="ENSSRHP00000057176.1"/>
    <property type="gene ID" value="ENSSRHG00000027837.1"/>
</dbReference>
<dbReference type="SMART" id="SM00288">
    <property type="entry name" value="VHS"/>
    <property type="match status" value="1"/>
</dbReference>
<dbReference type="Gene3D" id="1.20.5.1940">
    <property type="match status" value="1"/>
</dbReference>
<keyword evidence="9" id="KW-0862">Zinc</keyword>
<evidence type="ECO:0000256" key="7">
    <source>
        <dbReference type="ARBA" id="ARBA00022723"/>
    </source>
</evidence>
<feature type="region of interest" description="Disordered" evidence="12">
    <location>
        <begin position="577"/>
        <end position="606"/>
    </location>
</feature>
<gene>
    <name evidence="15" type="primary">LOC107722883</name>
</gene>
<dbReference type="InterPro" id="IPR013083">
    <property type="entry name" value="Znf_RING/FYVE/PHD"/>
</dbReference>
<dbReference type="GO" id="GO:0008270">
    <property type="term" value="F:zinc ion binding"/>
    <property type="evidence" value="ECO:0007669"/>
    <property type="project" value="UniProtKB-KW"/>
</dbReference>
<dbReference type="Proteomes" id="UP000472270">
    <property type="component" value="Unassembled WGS sequence"/>
</dbReference>
<dbReference type="PANTHER" id="PTHR46275">
    <property type="entry name" value="HEPATOCYTE GROWTH FACTOR-REGULATED TYROSINE KINASE SUBSTRATE"/>
    <property type="match status" value="1"/>
</dbReference>
<keyword evidence="16" id="KW-1185">Reference proteome</keyword>
<dbReference type="GO" id="GO:0032585">
    <property type="term" value="C:multivesicular body membrane"/>
    <property type="evidence" value="ECO:0007669"/>
    <property type="project" value="UniProtKB-SubCell"/>
</dbReference>
<dbReference type="Pfam" id="PF00790">
    <property type="entry name" value="VHS"/>
    <property type="match status" value="1"/>
</dbReference>
<feature type="domain" description="VHS" evidence="14">
    <location>
        <begin position="15"/>
        <end position="143"/>
    </location>
</feature>
<feature type="domain" description="FYVE-type" evidence="13">
    <location>
        <begin position="160"/>
        <end position="220"/>
    </location>
</feature>
<evidence type="ECO:0000256" key="10">
    <source>
        <dbReference type="PROSITE-ProRule" id="PRU00091"/>
    </source>
</evidence>
<dbReference type="PIRSF" id="PIRSF036956">
    <property type="entry name" value="Hrs_Vps27"/>
    <property type="match status" value="1"/>
</dbReference>
<reference evidence="15" key="1">
    <citation type="submission" date="2025-08" db="UniProtKB">
        <authorList>
            <consortium name="Ensembl"/>
        </authorList>
    </citation>
    <scope>IDENTIFICATION</scope>
</reference>
<evidence type="ECO:0000256" key="6">
    <source>
        <dbReference type="ARBA" id="ARBA00022553"/>
    </source>
</evidence>
<evidence type="ECO:0000256" key="5">
    <source>
        <dbReference type="ARBA" id="ARBA00022490"/>
    </source>
</evidence>
<dbReference type="CDD" id="cd21387">
    <property type="entry name" value="GAT_Hrs"/>
    <property type="match status" value="1"/>
</dbReference>
<evidence type="ECO:0000256" key="9">
    <source>
        <dbReference type="ARBA" id="ARBA00022833"/>
    </source>
</evidence>
<keyword evidence="8 10" id="KW-0863">Zinc-finger</keyword>
<evidence type="ECO:0000259" key="14">
    <source>
        <dbReference type="PROSITE" id="PS50179"/>
    </source>
</evidence>
<dbReference type="FunFam" id="3.30.40.10:FF:000028">
    <property type="entry name" value="Putative hepatocyte growth factor-regulated tyrosine kinase substrate"/>
    <property type="match status" value="1"/>
</dbReference>
<dbReference type="Pfam" id="PF01363">
    <property type="entry name" value="FYVE"/>
    <property type="match status" value="1"/>
</dbReference>
<dbReference type="InterPro" id="IPR000306">
    <property type="entry name" value="Znf_FYVE"/>
</dbReference>
<comment type="subcellular location">
    <subcellularLocation>
        <location evidence="3">Cytoplasm</location>
    </subcellularLocation>
    <subcellularLocation>
        <location evidence="2">Early endosome membrane</location>
        <topology evidence="2">Peripheral membrane protein</topology>
        <orientation evidence="2">Cytoplasmic side</orientation>
    </subcellularLocation>
    <subcellularLocation>
        <location evidence="1">Endosome</location>
        <location evidence="1">Multivesicular body membrane</location>
        <topology evidence="1">Peripheral membrane protein</topology>
    </subcellularLocation>
</comment>
<dbReference type="InterPro" id="IPR017073">
    <property type="entry name" value="HGS/VPS27"/>
</dbReference>
<dbReference type="GO" id="GO:0031901">
    <property type="term" value="C:early endosome membrane"/>
    <property type="evidence" value="ECO:0007669"/>
    <property type="project" value="UniProtKB-SubCell"/>
</dbReference>
<protein>
    <recommendedName>
        <fullName evidence="4">Hepatocyte growth factor-regulated tyrosine kinase substrate</fullName>
    </recommendedName>
</protein>
<evidence type="ECO:0000256" key="8">
    <source>
        <dbReference type="ARBA" id="ARBA00022771"/>
    </source>
</evidence>
<dbReference type="SUPFAM" id="SSF57903">
    <property type="entry name" value="FYVE/PHD zinc finger"/>
    <property type="match status" value="1"/>
</dbReference>
<feature type="region of interest" description="Disordered" evidence="12">
    <location>
        <begin position="643"/>
        <end position="700"/>
    </location>
</feature>
<evidence type="ECO:0000256" key="11">
    <source>
        <dbReference type="SAM" id="Coils"/>
    </source>
</evidence>
<dbReference type="InterPro" id="IPR024641">
    <property type="entry name" value="HRS_helical"/>
</dbReference>
<evidence type="ECO:0000256" key="1">
    <source>
        <dbReference type="ARBA" id="ARBA00004440"/>
    </source>
</evidence>
<dbReference type="SMART" id="SM00064">
    <property type="entry name" value="FYVE"/>
    <property type="match status" value="1"/>
</dbReference>
<keyword evidence="7" id="KW-0479">Metal-binding</keyword>
<name>A0A673JYS5_9TELE</name>
<sequence length="700" mass="78796">MGKGGGTFERLLDKATSQLLLETDWESILQICDLIRQGDTQAKYAIGAIKKKLNDKNPHVALYGLEVLESVVKNCGQTIHDEVASKQTMEELKELFKKQPELNVKNKILYLIQAWAHAFRNEPKYKVIQDTYQILKVEGHVFPEFKESDAMFAAERAPDWVDAEDCHRCRVQFGVMTRKHHCRACGQIFCGKCSSKYSTIPKFGIEKEVRVCEPCFELLNKKAEGKATSAGQPELPPEYLTSPLSQQSQVVPTESLARYLNRTYWEKKQEELARYLNRTYWEKKQEEVRKSPTPSAPAPVSLAEPVPISQPVESHASVQPINIVEQQYQNGESEENHVQFLKALQNAVTTFLNRMKSNHMRGRSITNDSAVLSLFQSINNMHPQLLEILNQLDEKRLYYEGLQDKLAQVRDARAALNALRDEHREKLRRAAEEAERQRQIQLAQKLEIMRQKKQEYLEMQRQLAIQRLQEQEKERQMRLEQQKHTIQMRAQMPVFSLPYAQMQSLPPNVAGGGVYPPTGPPSYPGTFSPAGSVEGSPMHGVYMNQHGQTAAGGPYQAMPVSATDPNMVNAYMYQTAGTSGQPSAPGQAPPTTTPAYTNYQPTPTQGYQNVVSQAQSLPPMSQAAPTNGIAYMGYQPYNMQNMMTALPGQDPNMPPQQPYMPGQQPMYQQMAPPGGPQQQSQQQLAQGPPGSAEAQLISFD</sequence>
<evidence type="ECO:0000313" key="15">
    <source>
        <dbReference type="Ensembl" id="ENSSRHP00000057176.1"/>
    </source>
</evidence>
<feature type="compositionally biased region" description="Low complexity" evidence="12">
    <location>
        <begin position="659"/>
        <end position="691"/>
    </location>
</feature>
<proteinExistence type="predicted"/>
<dbReference type="InterPro" id="IPR002014">
    <property type="entry name" value="VHS_dom"/>
</dbReference>
<reference evidence="15" key="2">
    <citation type="submission" date="2025-09" db="UniProtKB">
        <authorList>
            <consortium name="Ensembl"/>
        </authorList>
    </citation>
    <scope>IDENTIFICATION</scope>
</reference>
<evidence type="ECO:0000256" key="3">
    <source>
        <dbReference type="ARBA" id="ARBA00004496"/>
    </source>
</evidence>
<dbReference type="PROSITE" id="PS50179">
    <property type="entry name" value="VHS"/>
    <property type="match status" value="1"/>
</dbReference>
<dbReference type="GO" id="GO:0043130">
    <property type="term" value="F:ubiquitin binding"/>
    <property type="evidence" value="ECO:0007669"/>
    <property type="project" value="InterPro"/>
</dbReference>
<dbReference type="GO" id="GO:0031623">
    <property type="term" value="P:receptor internalization"/>
    <property type="evidence" value="ECO:0007669"/>
    <property type="project" value="TreeGrafter"/>
</dbReference>
<evidence type="ECO:0000256" key="4">
    <source>
        <dbReference type="ARBA" id="ARBA00015450"/>
    </source>
</evidence>
<dbReference type="PANTHER" id="PTHR46275:SF1">
    <property type="entry name" value="HEPATOCYTE GROWTH FACTOR-REGULATED TYROSINE KINASE SUBSTRATE"/>
    <property type="match status" value="1"/>
</dbReference>
<dbReference type="Gene3D" id="3.30.40.10">
    <property type="entry name" value="Zinc/RING finger domain, C3HC4 (zinc finger)"/>
    <property type="match status" value="1"/>
</dbReference>
<keyword evidence="6" id="KW-0597">Phosphoprotein</keyword>
<dbReference type="InterPro" id="IPR008942">
    <property type="entry name" value="ENTH_VHS"/>
</dbReference>
<organism evidence="15 16">
    <name type="scientific">Sinocyclocheilus rhinocerous</name>
    <dbReference type="NCBI Taxonomy" id="307959"/>
    <lineage>
        <taxon>Eukaryota</taxon>
        <taxon>Metazoa</taxon>
        <taxon>Chordata</taxon>
        <taxon>Craniata</taxon>
        <taxon>Vertebrata</taxon>
        <taxon>Euteleostomi</taxon>
        <taxon>Actinopterygii</taxon>
        <taxon>Neopterygii</taxon>
        <taxon>Teleostei</taxon>
        <taxon>Ostariophysi</taxon>
        <taxon>Cypriniformes</taxon>
        <taxon>Cyprinidae</taxon>
        <taxon>Cyprininae</taxon>
        <taxon>Sinocyclocheilus</taxon>
    </lineage>
</organism>
<dbReference type="FunFam" id="1.20.5.1940:FF:000003">
    <property type="entry name" value="Hepatocyte growth factor-regulated tyrosine kinase substrate"/>
    <property type="match status" value="1"/>
</dbReference>
<evidence type="ECO:0000259" key="13">
    <source>
        <dbReference type="PROSITE" id="PS50178"/>
    </source>
</evidence>
<dbReference type="GO" id="GO:0035091">
    <property type="term" value="F:phosphatidylinositol binding"/>
    <property type="evidence" value="ECO:0007669"/>
    <property type="project" value="InterPro"/>
</dbReference>
<evidence type="ECO:0000256" key="2">
    <source>
        <dbReference type="ARBA" id="ARBA00004469"/>
    </source>
</evidence>
<dbReference type="InterPro" id="IPR017455">
    <property type="entry name" value="Znf_FYVE-rel"/>
</dbReference>
<evidence type="ECO:0000256" key="12">
    <source>
        <dbReference type="SAM" id="MobiDB-lite"/>
    </source>
</evidence>
<dbReference type="AlphaFoldDB" id="A0A673JYS5"/>
<keyword evidence="11" id="KW-0175">Coiled coil</keyword>
<dbReference type="CDD" id="cd03569">
    <property type="entry name" value="VHS_Hrs"/>
    <property type="match status" value="1"/>
</dbReference>